<reference evidence="6 7" key="1">
    <citation type="journal article" date="2012" name="MBio">
        <title>Insight into the transmission biology and species-specific functional capabilities of tsetse (Diptera: glossinidae) obligate symbiont wigglesworthia.</title>
        <authorList>
            <person name="Rio R.V."/>
            <person name="Symula R.E."/>
            <person name="Wang J."/>
            <person name="Lohs C."/>
            <person name="Wu Y.N."/>
            <person name="Snyder A.K."/>
            <person name="Bjornson R.D."/>
            <person name="Oshima K."/>
            <person name="Biehl B.S."/>
            <person name="Perna N.T."/>
            <person name="Hattori M."/>
            <person name="Aksoy S."/>
        </authorList>
    </citation>
    <scope>NUCLEOTIDE SEQUENCE [LARGE SCALE GENOMIC DNA]</scope>
    <source>
        <strain evidence="6">WGM</strain>
    </source>
</reference>
<evidence type="ECO:0000256" key="1">
    <source>
        <dbReference type="ARBA" id="ARBA00004117"/>
    </source>
</evidence>
<dbReference type="GO" id="GO:0071973">
    <property type="term" value="P:bacterial-type flagellum-dependent cell motility"/>
    <property type="evidence" value="ECO:0007669"/>
    <property type="project" value="InterPro"/>
</dbReference>
<evidence type="ECO:0000256" key="4">
    <source>
        <dbReference type="ARBA" id="ARBA00023143"/>
    </source>
</evidence>
<keyword evidence="6" id="KW-0969">Cilium</keyword>
<dbReference type="PRINTS" id="PR01006">
    <property type="entry name" value="FLGHOOKFLIE"/>
</dbReference>
<comment type="subcellular location">
    <subcellularLocation>
        <location evidence="1 5">Bacterial flagellum basal body</location>
    </subcellularLocation>
</comment>
<dbReference type="eggNOG" id="COG1677">
    <property type="taxonomic scope" value="Bacteria"/>
</dbReference>
<dbReference type="GO" id="GO:0009425">
    <property type="term" value="C:bacterial-type flagellum basal body"/>
    <property type="evidence" value="ECO:0007669"/>
    <property type="project" value="UniProtKB-SubCell"/>
</dbReference>
<dbReference type="OrthoDB" id="8909229at2"/>
<protein>
    <recommendedName>
        <fullName evidence="3 5">Flagellar hook-basal body complex protein FliE</fullName>
    </recommendedName>
</protein>
<evidence type="ECO:0000256" key="2">
    <source>
        <dbReference type="ARBA" id="ARBA00009272"/>
    </source>
</evidence>
<keyword evidence="7" id="KW-1185">Reference proteome</keyword>
<organism evidence="6 7">
    <name type="scientific">Wigglesworthia glossinidia endosymbiont of Glossina morsitans morsitans</name>
    <name type="common">Yale colony</name>
    <dbReference type="NCBI Taxonomy" id="1142511"/>
    <lineage>
        <taxon>Bacteria</taxon>
        <taxon>Pseudomonadati</taxon>
        <taxon>Pseudomonadota</taxon>
        <taxon>Gammaproteobacteria</taxon>
        <taxon>Enterobacterales</taxon>
        <taxon>Erwiniaceae</taxon>
        <taxon>Wigglesworthia</taxon>
    </lineage>
</organism>
<dbReference type="RefSeq" id="WP_014353864.1">
    <property type="nucleotide sequence ID" value="NC_016893.1"/>
</dbReference>
<evidence type="ECO:0000256" key="5">
    <source>
        <dbReference type="HAMAP-Rule" id="MF_00724"/>
    </source>
</evidence>
<dbReference type="STRING" id="1142511.WIGMOR_0065"/>
<comment type="similarity">
    <text evidence="2 5">Belongs to the FliE family.</text>
</comment>
<evidence type="ECO:0000313" key="6">
    <source>
        <dbReference type="EMBL" id="AFA40925.1"/>
    </source>
</evidence>
<dbReference type="NCBIfam" id="TIGR00205">
    <property type="entry name" value="fliE"/>
    <property type="match status" value="1"/>
</dbReference>
<dbReference type="InterPro" id="IPR001624">
    <property type="entry name" value="FliE"/>
</dbReference>
<dbReference type="Proteomes" id="UP000009061">
    <property type="component" value="Chromosome"/>
</dbReference>
<evidence type="ECO:0000313" key="7">
    <source>
        <dbReference type="Proteomes" id="UP000009061"/>
    </source>
</evidence>
<dbReference type="PANTHER" id="PTHR34653:SF1">
    <property type="entry name" value="FLAGELLAR HOOK-BASAL BODY COMPLEX PROTEIN FLIE"/>
    <property type="match status" value="1"/>
</dbReference>
<evidence type="ECO:0000256" key="3">
    <source>
        <dbReference type="ARBA" id="ARBA00018024"/>
    </source>
</evidence>
<dbReference type="HAMAP" id="MF_00724">
    <property type="entry name" value="FliE"/>
    <property type="match status" value="1"/>
</dbReference>
<proteinExistence type="inferred from homology"/>
<keyword evidence="6" id="KW-0966">Cell projection</keyword>
<sequence length="106" mass="12157">MKIDFDENPIINKMNAIKFDLNPKINISKISQDSEFLNIFRESIKKINTLEVQSEDISKKFELGYQNVGINDVMLEMQKAAIALNFGIQVTNKLVGAYQEIMNMNI</sequence>
<name>H6Q5M1_WIGGL</name>
<dbReference type="AlphaFoldDB" id="H6Q5M1"/>
<dbReference type="EMBL" id="CP003315">
    <property type="protein sequence ID" value="AFA40925.1"/>
    <property type="molecule type" value="Genomic_DNA"/>
</dbReference>
<accession>H6Q5M1</accession>
<keyword evidence="6" id="KW-0282">Flagellum</keyword>
<dbReference type="KEGG" id="wgl:WIGMOR_0065"/>
<dbReference type="HOGENOM" id="CLU_147249_0_2_6"/>
<gene>
    <name evidence="5 6" type="primary">fliE</name>
    <name evidence="6" type="synonym">flaN</name>
    <name evidence="6" type="ORF">WIGMOR_0065</name>
</gene>
<dbReference type="GO" id="GO:0005198">
    <property type="term" value="F:structural molecule activity"/>
    <property type="evidence" value="ECO:0007669"/>
    <property type="project" value="UniProtKB-UniRule"/>
</dbReference>
<dbReference type="GO" id="GO:0003774">
    <property type="term" value="F:cytoskeletal motor activity"/>
    <property type="evidence" value="ECO:0007669"/>
    <property type="project" value="InterPro"/>
</dbReference>
<dbReference type="PANTHER" id="PTHR34653">
    <property type="match status" value="1"/>
</dbReference>
<dbReference type="Pfam" id="PF02049">
    <property type="entry name" value="FliE"/>
    <property type="match status" value="1"/>
</dbReference>
<keyword evidence="4 5" id="KW-0975">Bacterial flagellum</keyword>